<evidence type="ECO:0000256" key="2">
    <source>
        <dbReference type="SAM" id="SignalP"/>
    </source>
</evidence>
<feature type="compositionally biased region" description="Basic and acidic residues" evidence="1">
    <location>
        <begin position="292"/>
        <end position="302"/>
    </location>
</feature>
<organism evidence="3 4">
    <name type="scientific">Deinococcus roseus</name>
    <dbReference type="NCBI Taxonomy" id="392414"/>
    <lineage>
        <taxon>Bacteria</taxon>
        <taxon>Thermotogati</taxon>
        <taxon>Deinococcota</taxon>
        <taxon>Deinococci</taxon>
        <taxon>Deinococcales</taxon>
        <taxon>Deinococcaceae</taxon>
        <taxon>Deinococcus</taxon>
    </lineage>
</organism>
<reference evidence="4" key="1">
    <citation type="journal article" date="2019" name="Int. J. Syst. Evol. Microbiol.">
        <title>The Global Catalogue of Microorganisms (GCM) 10K type strain sequencing project: providing services to taxonomists for standard genome sequencing and annotation.</title>
        <authorList>
            <consortium name="The Broad Institute Genomics Platform"/>
            <consortium name="The Broad Institute Genome Sequencing Center for Infectious Disease"/>
            <person name="Wu L."/>
            <person name="Ma J."/>
        </authorList>
    </citation>
    <scope>NUCLEOTIDE SEQUENCE [LARGE SCALE GENOMIC DNA]</scope>
    <source>
        <strain evidence="4">JCM 14370</strain>
    </source>
</reference>
<evidence type="ECO:0000313" key="3">
    <source>
        <dbReference type="EMBL" id="GGJ18964.1"/>
    </source>
</evidence>
<evidence type="ECO:0000256" key="1">
    <source>
        <dbReference type="SAM" id="MobiDB-lite"/>
    </source>
</evidence>
<dbReference type="EMBL" id="BMOD01000001">
    <property type="protein sequence ID" value="GGJ18964.1"/>
    <property type="molecule type" value="Genomic_DNA"/>
</dbReference>
<feature type="region of interest" description="Disordered" evidence="1">
    <location>
        <begin position="283"/>
        <end position="302"/>
    </location>
</feature>
<comment type="caution">
    <text evidence="3">The sequence shown here is derived from an EMBL/GenBank/DDBJ whole genome shotgun (WGS) entry which is preliminary data.</text>
</comment>
<sequence length="557" mass="61578">MFASSFKKTWIAVTTTLLLGSVALAQQDFPDWNVSQQGETWTLVPKKLGQNQSFKVVVFPVTALKNQTLQSWMNAFIQKDSAKRGQVISPLSDLEQQDQMLVGSMGIQAGDQQHILLYAGILAKEGHGQIFLMESSLDKTLSSTYGPTFSRLVAAALKEYHPEATSNAAFNLPAGAKLGGKLDYGTYSCQKPLDTGTTIKFSVRLYENGEYALGEDDTGEFKYDARNGKIDISVTHDLYNSSYDETEFSVYYRAKNNKPVIYAEEDYGLGVWKTTCLYAGKNTVPSPSQQEAEDRKKREEERRFKWVTAPGKGVQPSQMEGLFLHYELKVNPLNNMVMQMPELALVLKDGTAYTGLRVPPEDLDIQASRKNEPKNWTRWKKNGKNILLQEGQKWNDIGSFKVVPAQKNEKLQDSFKNIASSYQAGLGGTTWTTYYLFDGKGKFEISNSTLSSTGIIQANNGFSSSASSTSDKDGTQSTVGTAGGGDGMGGGPAAVVTTQNQSKQGNPEKAGTYTLNGYTLQLKLGNGKVVRKLFFFFDSKKEDVWIEDTLYNTTRKD</sequence>
<feature type="region of interest" description="Disordered" evidence="1">
    <location>
        <begin position="463"/>
        <end position="509"/>
    </location>
</feature>
<feature type="signal peptide" evidence="2">
    <location>
        <begin position="1"/>
        <end position="25"/>
    </location>
</feature>
<dbReference type="Proteomes" id="UP000632222">
    <property type="component" value="Unassembled WGS sequence"/>
</dbReference>
<feature type="chain" id="PRO_5045159924" evidence="2">
    <location>
        <begin position="26"/>
        <end position="557"/>
    </location>
</feature>
<proteinExistence type="predicted"/>
<protein>
    <submittedName>
        <fullName evidence="3">Uncharacterized protein</fullName>
    </submittedName>
</protein>
<name>A0ABQ2CVQ7_9DEIO</name>
<evidence type="ECO:0000313" key="4">
    <source>
        <dbReference type="Proteomes" id="UP000632222"/>
    </source>
</evidence>
<gene>
    <name evidence="3" type="ORF">GCM10008938_01210</name>
</gene>
<keyword evidence="2" id="KW-0732">Signal</keyword>
<dbReference type="RefSeq" id="WP_188998242.1">
    <property type="nucleotide sequence ID" value="NZ_BMOD01000001.1"/>
</dbReference>
<feature type="compositionally biased region" description="Gly residues" evidence="1">
    <location>
        <begin position="481"/>
        <end position="492"/>
    </location>
</feature>
<keyword evidence="4" id="KW-1185">Reference proteome</keyword>
<accession>A0ABQ2CVQ7</accession>